<dbReference type="InterPro" id="IPR012292">
    <property type="entry name" value="Globin/Proto"/>
</dbReference>
<name>A0ABV0A896_9FLAO</name>
<keyword evidence="2" id="KW-0813">Transport</keyword>
<protein>
    <submittedName>
        <fullName evidence="6">Group 1 truncated hemoglobin</fullName>
    </submittedName>
</protein>
<dbReference type="Proteomes" id="UP001416393">
    <property type="component" value="Unassembled WGS sequence"/>
</dbReference>
<keyword evidence="4" id="KW-0479">Metal-binding</keyword>
<evidence type="ECO:0000313" key="6">
    <source>
        <dbReference type="EMBL" id="MEN3323038.1"/>
    </source>
</evidence>
<dbReference type="RefSeq" id="WP_346240607.1">
    <property type="nucleotide sequence ID" value="NZ_JAZHYP010000002.1"/>
</dbReference>
<dbReference type="InterPro" id="IPR009050">
    <property type="entry name" value="Globin-like_sf"/>
</dbReference>
<evidence type="ECO:0000256" key="1">
    <source>
        <dbReference type="ARBA" id="ARBA00001971"/>
    </source>
</evidence>
<dbReference type="SUPFAM" id="SSF46458">
    <property type="entry name" value="Globin-like"/>
    <property type="match status" value="1"/>
</dbReference>
<keyword evidence="7" id="KW-1185">Reference proteome</keyword>
<evidence type="ECO:0000256" key="5">
    <source>
        <dbReference type="ARBA" id="ARBA00023004"/>
    </source>
</evidence>
<keyword evidence="3" id="KW-0349">Heme</keyword>
<reference evidence="6 7" key="1">
    <citation type="submission" date="2024-01" db="EMBL/GenBank/DDBJ databases">
        <title>Mariniflexile litorale sp. nov., isolated from the shallow sediments of the Sea of Japan.</title>
        <authorList>
            <person name="Romanenko L."/>
            <person name="Bystritskaya E."/>
            <person name="Isaeva M."/>
        </authorList>
    </citation>
    <scope>NUCLEOTIDE SEQUENCE [LARGE SCALE GENOMIC DNA]</scope>
    <source>
        <strain evidence="6 7">KCTC 32427</strain>
    </source>
</reference>
<comment type="caution">
    <text evidence="6">The sequence shown here is derived from an EMBL/GenBank/DDBJ whole genome shotgun (WGS) entry which is preliminary data.</text>
</comment>
<organism evidence="6 7">
    <name type="scientific">Mariniflexile soesokkakense</name>
    <dbReference type="NCBI Taxonomy" id="1343160"/>
    <lineage>
        <taxon>Bacteria</taxon>
        <taxon>Pseudomonadati</taxon>
        <taxon>Bacteroidota</taxon>
        <taxon>Flavobacteriia</taxon>
        <taxon>Flavobacteriales</taxon>
        <taxon>Flavobacteriaceae</taxon>
        <taxon>Mariniflexile</taxon>
    </lineage>
</organism>
<dbReference type="EMBL" id="JAZHYP010000002">
    <property type="protein sequence ID" value="MEN3323038.1"/>
    <property type="molecule type" value="Genomic_DNA"/>
</dbReference>
<accession>A0ABV0A896</accession>
<evidence type="ECO:0000256" key="4">
    <source>
        <dbReference type="ARBA" id="ARBA00022723"/>
    </source>
</evidence>
<proteinExistence type="predicted"/>
<sequence length="124" mass="13979">MTKTLFERLGSRDGISNIVDDTVENHMNNPHVSARFLPYKDKPQHLAIIKQHTIDFFSAGSGGPVTYKGKDMVTAHTGMNISPEEYMHVIDDIFMALDKNSIDEETKKDVLAILWSLKSMIISK</sequence>
<evidence type="ECO:0000256" key="3">
    <source>
        <dbReference type="ARBA" id="ARBA00022617"/>
    </source>
</evidence>
<dbReference type="Pfam" id="PF01152">
    <property type="entry name" value="Bac_globin"/>
    <property type="match status" value="1"/>
</dbReference>
<evidence type="ECO:0000313" key="7">
    <source>
        <dbReference type="Proteomes" id="UP001416393"/>
    </source>
</evidence>
<dbReference type="PROSITE" id="PS01213">
    <property type="entry name" value="GLOBIN_FAM_2"/>
    <property type="match status" value="1"/>
</dbReference>
<dbReference type="Gene3D" id="1.10.490.10">
    <property type="entry name" value="Globins"/>
    <property type="match status" value="1"/>
</dbReference>
<gene>
    <name evidence="6" type="ORF">VP395_04815</name>
</gene>
<dbReference type="CDD" id="cd00454">
    <property type="entry name" value="TrHb1_N"/>
    <property type="match status" value="1"/>
</dbReference>
<evidence type="ECO:0000256" key="2">
    <source>
        <dbReference type="ARBA" id="ARBA00022448"/>
    </source>
</evidence>
<comment type="cofactor">
    <cofactor evidence="1">
        <name>heme</name>
        <dbReference type="ChEBI" id="CHEBI:30413"/>
    </cofactor>
</comment>
<keyword evidence="5" id="KW-0408">Iron</keyword>
<dbReference type="InterPro" id="IPR019795">
    <property type="entry name" value="Globin_bac-like_CS"/>
</dbReference>
<dbReference type="InterPro" id="IPR001486">
    <property type="entry name" value="Hemoglobin_trunc"/>
</dbReference>